<reference evidence="1" key="1">
    <citation type="submission" date="2023-07" db="EMBL/GenBank/DDBJ databases">
        <authorList>
            <consortium name="AG Swart"/>
            <person name="Singh M."/>
            <person name="Singh A."/>
            <person name="Seah K."/>
            <person name="Emmerich C."/>
        </authorList>
    </citation>
    <scope>NUCLEOTIDE SEQUENCE</scope>
    <source>
        <strain evidence="1">DP1</strain>
    </source>
</reference>
<protein>
    <submittedName>
        <fullName evidence="1">Uncharacterized protein</fullName>
    </submittedName>
</protein>
<name>A0AAD1YB04_EUPCR</name>
<sequence>MKALFHNKKSHNSIVFIFERRNIRVSQAVENSNIKTWPIFIQQLNFNSLDL</sequence>
<dbReference type="AlphaFoldDB" id="A0AAD1YB04"/>
<organism evidence="1 2">
    <name type="scientific">Euplotes crassus</name>
    <dbReference type="NCBI Taxonomy" id="5936"/>
    <lineage>
        <taxon>Eukaryota</taxon>
        <taxon>Sar</taxon>
        <taxon>Alveolata</taxon>
        <taxon>Ciliophora</taxon>
        <taxon>Intramacronucleata</taxon>
        <taxon>Spirotrichea</taxon>
        <taxon>Hypotrichia</taxon>
        <taxon>Euplotida</taxon>
        <taxon>Euplotidae</taxon>
        <taxon>Moneuplotes</taxon>
    </lineage>
</organism>
<proteinExistence type="predicted"/>
<evidence type="ECO:0000313" key="1">
    <source>
        <dbReference type="EMBL" id="CAI2387753.1"/>
    </source>
</evidence>
<gene>
    <name evidence="1" type="ORF">ECRASSUSDP1_LOCUS29387</name>
</gene>
<dbReference type="Proteomes" id="UP001295684">
    <property type="component" value="Unassembled WGS sequence"/>
</dbReference>
<dbReference type="EMBL" id="CAMPGE010030242">
    <property type="protein sequence ID" value="CAI2387753.1"/>
    <property type="molecule type" value="Genomic_DNA"/>
</dbReference>
<evidence type="ECO:0000313" key="2">
    <source>
        <dbReference type="Proteomes" id="UP001295684"/>
    </source>
</evidence>
<accession>A0AAD1YB04</accession>
<comment type="caution">
    <text evidence="1">The sequence shown here is derived from an EMBL/GenBank/DDBJ whole genome shotgun (WGS) entry which is preliminary data.</text>
</comment>
<keyword evidence="2" id="KW-1185">Reference proteome</keyword>